<sequence>MDSGVMYVVQDLVSGGFLRPDSGDVGRTDRLRDAGGFEDIGEAYEAGIDHCDGSFDVVPLIFFQKEN</sequence>
<evidence type="ECO:0000313" key="1">
    <source>
        <dbReference type="EMBL" id="RQT21902.1"/>
    </source>
</evidence>
<accession>A0A3N8QDP2</accession>
<dbReference type="AlphaFoldDB" id="A0A3N8QDP2"/>
<dbReference type="EMBL" id="QTQX01000023">
    <property type="protein sequence ID" value="RQT21902.1"/>
    <property type="molecule type" value="Genomic_DNA"/>
</dbReference>
<comment type="caution">
    <text evidence="1">The sequence shown here is derived from an EMBL/GenBank/DDBJ whole genome shotgun (WGS) entry which is preliminary data.</text>
</comment>
<gene>
    <name evidence="1" type="ORF">DF037_29545</name>
</gene>
<organism evidence="1 2">
    <name type="scientific">Burkholderia contaminans</name>
    <dbReference type="NCBI Taxonomy" id="488447"/>
    <lineage>
        <taxon>Bacteria</taxon>
        <taxon>Pseudomonadati</taxon>
        <taxon>Pseudomonadota</taxon>
        <taxon>Betaproteobacteria</taxon>
        <taxon>Burkholderiales</taxon>
        <taxon>Burkholderiaceae</taxon>
        <taxon>Burkholderia</taxon>
        <taxon>Burkholderia cepacia complex</taxon>
    </lineage>
</organism>
<proteinExistence type="predicted"/>
<reference evidence="1 2" key="1">
    <citation type="submission" date="2018-08" db="EMBL/GenBank/DDBJ databases">
        <title>Comparative analysis of Burkholderia isolates from Puerto Rico.</title>
        <authorList>
            <person name="Hall C."/>
            <person name="Sahl J."/>
            <person name="Wagner D."/>
        </authorList>
    </citation>
    <scope>NUCLEOTIDE SEQUENCE [LARGE SCALE GENOMIC DNA]</scope>
    <source>
        <strain evidence="1 2">Bp9001</strain>
    </source>
</reference>
<protein>
    <submittedName>
        <fullName evidence="1">Uncharacterized protein</fullName>
    </submittedName>
</protein>
<dbReference type="Proteomes" id="UP000269271">
    <property type="component" value="Unassembled WGS sequence"/>
</dbReference>
<evidence type="ECO:0000313" key="2">
    <source>
        <dbReference type="Proteomes" id="UP000269271"/>
    </source>
</evidence>
<name>A0A3N8QDP2_9BURK</name>